<proteinExistence type="predicted"/>
<evidence type="ECO:0000256" key="2">
    <source>
        <dbReference type="PROSITE-ProRule" id="PRU00192"/>
    </source>
</evidence>
<dbReference type="InterPro" id="IPR036028">
    <property type="entry name" value="SH3-like_dom_sf"/>
</dbReference>
<protein>
    <submittedName>
        <fullName evidence="5">Arf-GAP with SH3 domain, ANK repeat and PH domain-containing protein 2</fullName>
    </submittedName>
</protein>
<comment type="caution">
    <text evidence="5">The sequence shown here is derived from an EMBL/GenBank/DDBJ whole genome shotgun (WGS) entry which is preliminary data.</text>
</comment>
<dbReference type="GO" id="GO:0005096">
    <property type="term" value="F:GTPase activator activity"/>
    <property type="evidence" value="ECO:0007669"/>
    <property type="project" value="InterPro"/>
</dbReference>
<keyword evidence="1 2" id="KW-0728">SH3 domain</keyword>
<evidence type="ECO:0000259" key="4">
    <source>
        <dbReference type="PROSITE" id="PS50002"/>
    </source>
</evidence>
<dbReference type="SUPFAM" id="SSF50044">
    <property type="entry name" value="SH3-domain"/>
    <property type="match status" value="1"/>
</dbReference>
<evidence type="ECO:0000313" key="5">
    <source>
        <dbReference type="EMBL" id="TNN80255.1"/>
    </source>
</evidence>
<dbReference type="Gene3D" id="2.30.30.40">
    <property type="entry name" value="SH3 Domains"/>
    <property type="match status" value="1"/>
</dbReference>
<dbReference type="PROSITE" id="PS50002">
    <property type="entry name" value="SH3"/>
    <property type="match status" value="1"/>
</dbReference>
<dbReference type="InterPro" id="IPR001452">
    <property type="entry name" value="SH3_domain"/>
</dbReference>
<dbReference type="AlphaFoldDB" id="A0A4Z2IQR4"/>
<dbReference type="Pfam" id="PF00018">
    <property type="entry name" value="SH3_1"/>
    <property type="match status" value="1"/>
</dbReference>
<feature type="domain" description="SH3" evidence="4">
    <location>
        <begin position="51"/>
        <end position="109"/>
    </location>
</feature>
<dbReference type="InterPro" id="IPR043593">
    <property type="entry name" value="ASAP"/>
</dbReference>
<dbReference type="EMBL" id="SRLO01000056">
    <property type="protein sequence ID" value="TNN80255.1"/>
    <property type="molecule type" value="Genomic_DNA"/>
</dbReference>
<sequence>MLVCNDKSFNRALNRTVSIERPAKEVPGCPPNSKGQAVPAGPTQRKIYPKQRPKRVKAIYNCAADNPDELTFSEGEVIVVDGEEDQEWWVSIAAQVFFFPPSIRAPVDTV</sequence>
<dbReference type="OrthoDB" id="435430at2759"/>
<dbReference type="PANTHER" id="PTHR45854:SF4">
    <property type="entry name" value="ARF-GAP WITH SH3 DOMAIN, ANK REPEAT AND PH DOMAIN-CONTAINING PROTEIN 2"/>
    <property type="match status" value="1"/>
</dbReference>
<evidence type="ECO:0000256" key="3">
    <source>
        <dbReference type="SAM" id="MobiDB-lite"/>
    </source>
</evidence>
<dbReference type="Proteomes" id="UP000314294">
    <property type="component" value="Unassembled WGS sequence"/>
</dbReference>
<gene>
    <name evidence="5" type="primary">Asap2</name>
    <name evidence="5" type="ORF">EYF80_009580</name>
</gene>
<accession>A0A4Z2IQR4</accession>
<keyword evidence="6" id="KW-1185">Reference proteome</keyword>
<feature type="region of interest" description="Disordered" evidence="3">
    <location>
        <begin position="23"/>
        <end position="44"/>
    </location>
</feature>
<name>A0A4Z2IQR4_9TELE</name>
<dbReference type="SMART" id="SM00326">
    <property type="entry name" value="SH3"/>
    <property type="match status" value="1"/>
</dbReference>
<organism evidence="5 6">
    <name type="scientific">Liparis tanakae</name>
    <name type="common">Tanaka's snailfish</name>
    <dbReference type="NCBI Taxonomy" id="230148"/>
    <lineage>
        <taxon>Eukaryota</taxon>
        <taxon>Metazoa</taxon>
        <taxon>Chordata</taxon>
        <taxon>Craniata</taxon>
        <taxon>Vertebrata</taxon>
        <taxon>Euteleostomi</taxon>
        <taxon>Actinopterygii</taxon>
        <taxon>Neopterygii</taxon>
        <taxon>Teleostei</taxon>
        <taxon>Neoteleostei</taxon>
        <taxon>Acanthomorphata</taxon>
        <taxon>Eupercaria</taxon>
        <taxon>Perciformes</taxon>
        <taxon>Cottioidei</taxon>
        <taxon>Cottales</taxon>
        <taxon>Liparidae</taxon>
        <taxon>Liparis</taxon>
    </lineage>
</organism>
<evidence type="ECO:0000313" key="6">
    <source>
        <dbReference type="Proteomes" id="UP000314294"/>
    </source>
</evidence>
<dbReference type="PANTHER" id="PTHR45854">
    <property type="entry name" value="ASAP FAMILY MEMBER"/>
    <property type="match status" value="1"/>
</dbReference>
<reference evidence="5 6" key="1">
    <citation type="submission" date="2019-03" db="EMBL/GenBank/DDBJ databases">
        <title>First draft genome of Liparis tanakae, snailfish: a comprehensive survey of snailfish specific genes.</title>
        <authorList>
            <person name="Kim W."/>
            <person name="Song I."/>
            <person name="Jeong J.-H."/>
            <person name="Kim D."/>
            <person name="Kim S."/>
            <person name="Ryu S."/>
            <person name="Song J.Y."/>
            <person name="Lee S.K."/>
        </authorList>
    </citation>
    <scope>NUCLEOTIDE SEQUENCE [LARGE SCALE GENOMIC DNA]</scope>
    <source>
        <tissue evidence="5">Muscle</tissue>
    </source>
</reference>
<evidence type="ECO:0000256" key="1">
    <source>
        <dbReference type="ARBA" id="ARBA00022443"/>
    </source>
</evidence>